<dbReference type="Pfam" id="PF01738">
    <property type="entry name" value="DLH"/>
    <property type="match status" value="1"/>
</dbReference>
<dbReference type="Gene3D" id="3.40.50.1820">
    <property type="entry name" value="alpha/beta hydrolase"/>
    <property type="match status" value="1"/>
</dbReference>
<accession>A0ABY0DQ99</accession>
<keyword evidence="3" id="KW-1185">Reference proteome</keyword>
<reference evidence="2 3" key="1">
    <citation type="submission" date="2018-10" db="EMBL/GenBank/DDBJ databases">
        <title>Bradyrhizobium sp. nov., isolated from effective nodules of peanut in China.</title>
        <authorList>
            <person name="Li Y."/>
        </authorList>
    </citation>
    <scope>NUCLEOTIDE SEQUENCE [LARGE SCALE GENOMIC DNA]</scope>
    <source>
        <strain evidence="2 3">CCBAU 51781</strain>
    </source>
</reference>
<dbReference type="Proteomes" id="UP000289946">
    <property type="component" value="Unassembled WGS sequence"/>
</dbReference>
<feature type="domain" description="Dienelactone hydrolase" evidence="1">
    <location>
        <begin position="58"/>
        <end position="173"/>
    </location>
</feature>
<keyword evidence="2" id="KW-0378">Hydrolase</keyword>
<name>A0ABY0DQ99_9BRAD</name>
<proteinExistence type="predicted"/>
<dbReference type="InterPro" id="IPR002925">
    <property type="entry name" value="Dienelactn_hydro"/>
</dbReference>
<comment type="caution">
    <text evidence="2">The sequence shown here is derived from an EMBL/GenBank/DDBJ whole genome shotgun (WGS) entry which is preliminary data.</text>
</comment>
<evidence type="ECO:0000259" key="1">
    <source>
        <dbReference type="Pfam" id="PF01738"/>
    </source>
</evidence>
<gene>
    <name evidence="2" type="ORF">EAS62_04535</name>
</gene>
<dbReference type="SUPFAM" id="SSF53474">
    <property type="entry name" value="alpha/beta-Hydrolases"/>
    <property type="match status" value="1"/>
</dbReference>
<dbReference type="InterPro" id="IPR029058">
    <property type="entry name" value="AB_hydrolase_fold"/>
</dbReference>
<protein>
    <submittedName>
        <fullName evidence="2">Dienelactone hydrolase</fullName>
    </submittedName>
</protein>
<evidence type="ECO:0000313" key="3">
    <source>
        <dbReference type="Proteomes" id="UP000289946"/>
    </source>
</evidence>
<sequence length="305" mass="32830">MQELAKRRGVGIPNLLGDVIEAEPSGFQKLHCLIDAQPLDKSHRRKPTGALASARKGTRTQGPAVIVMTEMPGITPHVARFARWVRDAGFSVYMPSLFGKDGDVPDAETAARVFRRACVSAEFRALGGGSSSPASNWLRALARLAHGESGGPGVGAIGMCFTGNFALNMMLEPALLAPVLSQPSLPLDNPAGIESSADELAQVRSRLEREDLTVLAYRFAGDSFCRAERFAAYQSALGDRFIGRVLPDTAANTGPKPPFFEQFVKTPHSVVTVHLVDEAALAARDEILAFFQKRLKSVLPTIGHR</sequence>
<dbReference type="GO" id="GO:0016787">
    <property type="term" value="F:hydrolase activity"/>
    <property type="evidence" value="ECO:0007669"/>
    <property type="project" value="UniProtKB-KW"/>
</dbReference>
<evidence type="ECO:0000313" key="2">
    <source>
        <dbReference type="EMBL" id="RXG98169.1"/>
    </source>
</evidence>
<organism evidence="2 3">
    <name type="scientific">Bradyrhizobium zhanjiangense</name>
    <dbReference type="NCBI Taxonomy" id="1325107"/>
    <lineage>
        <taxon>Bacteria</taxon>
        <taxon>Pseudomonadati</taxon>
        <taxon>Pseudomonadota</taxon>
        <taxon>Alphaproteobacteria</taxon>
        <taxon>Hyphomicrobiales</taxon>
        <taxon>Nitrobacteraceae</taxon>
        <taxon>Bradyrhizobium</taxon>
    </lineage>
</organism>
<dbReference type="EMBL" id="RDRA01000003">
    <property type="protein sequence ID" value="RXG98169.1"/>
    <property type="molecule type" value="Genomic_DNA"/>
</dbReference>